<evidence type="ECO:0000256" key="6">
    <source>
        <dbReference type="ARBA" id="ARBA00022884"/>
    </source>
</evidence>
<dbReference type="InterPro" id="IPR001650">
    <property type="entry name" value="Helicase_C-like"/>
</dbReference>
<keyword evidence="5 10" id="KW-0067">ATP-binding</keyword>
<dbReference type="SMART" id="SM01178">
    <property type="entry name" value="DUF4217"/>
    <property type="match status" value="1"/>
</dbReference>
<evidence type="ECO:0000313" key="15">
    <source>
        <dbReference type="EMBL" id="PCG67801.1"/>
    </source>
</evidence>
<feature type="compositionally biased region" description="Basic residues" evidence="12">
    <location>
        <begin position="9"/>
        <end position="24"/>
    </location>
</feature>
<dbReference type="FunFam" id="3.40.50.300:FF:000379">
    <property type="entry name" value="RNA helicase"/>
    <property type="match status" value="1"/>
</dbReference>
<evidence type="ECO:0000256" key="9">
    <source>
        <dbReference type="ARBA" id="ARBA00047984"/>
    </source>
</evidence>
<dbReference type="Pfam" id="PF00271">
    <property type="entry name" value="Helicase_C"/>
    <property type="match status" value="1"/>
</dbReference>
<dbReference type="PROSITE" id="PS51192">
    <property type="entry name" value="HELICASE_ATP_BIND_1"/>
    <property type="match status" value="1"/>
</dbReference>
<comment type="domain">
    <text evidence="11">The Q motif is unique to and characteristic of the DEAD box family of RNA helicases and controls ATP binding and hydrolysis.</text>
</comment>
<proteinExistence type="inferred from homology"/>
<feature type="compositionally biased region" description="Basic and acidic residues" evidence="12">
    <location>
        <begin position="37"/>
        <end position="53"/>
    </location>
</feature>
<dbReference type="CDD" id="cd17942">
    <property type="entry name" value="DEADc_DDX18"/>
    <property type="match status" value="1"/>
</dbReference>
<dbReference type="FunFam" id="3.40.50.300:FF:000460">
    <property type="entry name" value="RNA helicase"/>
    <property type="match status" value="1"/>
</dbReference>
<evidence type="ECO:0000256" key="1">
    <source>
        <dbReference type="ARBA" id="ARBA00004604"/>
    </source>
</evidence>
<feature type="compositionally biased region" description="Polar residues" evidence="12">
    <location>
        <begin position="94"/>
        <end position="106"/>
    </location>
</feature>
<dbReference type="GO" id="GO:0005524">
    <property type="term" value="F:ATP binding"/>
    <property type="evidence" value="ECO:0007669"/>
    <property type="project" value="UniProtKB-UniRule"/>
</dbReference>
<keyword evidence="6 11" id="KW-0694">RNA-binding</keyword>
<dbReference type="InterPro" id="IPR027417">
    <property type="entry name" value="P-loop_NTPase"/>
</dbReference>
<feature type="domain" description="Helicase C-terminal" evidence="14">
    <location>
        <begin position="339"/>
        <end position="509"/>
    </location>
</feature>
<evidence type="ECO:0000256" key="10">
    <source>
        <dbReference type="RuleBase" id="RU000492"/>
    </source>
</evidence>
<protein>
    <recommendedName>
        <fullName evidence="11">ATP-dependent RNA helicase</fullName>
        <ecNumber evidence="11">3.6.4.13</ecNumber>
    </recommendedName>
</protein>
<dbReference type="EMBL" id="NWSH01002631">
    <property type="protein sequence ID" value="PCG67801.1"/>
    <property type="molecule type" value="Genomic_DNA"/>
</dbReference>
<comment type="similarity">
    <text evidence="8">Belongs to the DEAD box helicase family. DDX18/HAS1 subfamily.</text>
</comment>
<evidence type="ECO:0000256" key="2">
    <source>
        <dbReference type="ARBA" id="ARBA00022741"/>
    </source>
</evidence>
<name>A0A2A4J767_HELVI</name>
<keyword evidence="2 10" id="KW-0547">Nucleotide-binding</keyword>
<comment type="subcellular location">
    <subcellularLocation>
        <location evidence="1">Nucleus</location>
        <location evidence="1">Nucleolus</location>
    </subcellularLocation>
</comment>
<dbReference type="InterPro" id="IPR011545">
    <property type="entry name" value="DEAD/DEAH_box_helicase_dom"/>
</dbReference>
<evidence type="ECO:0000259" key="14">
    <source>
        <dbReference type="PROSITE" id="PS51194"/>
    </source>
</evidence>
<dbReference type="PROSITE" id="PS00039">
    <property type="entry name" value="DEAD_ATP_HELICASE"/>
    <property type="match status" value="1"/>
</dbReference>
<keyword evidence="4 10" id="KW-0347">Helicase</keyword>
<dbReference type="InterPro" id="IPR025313">
    <property type="entry name" value="SPB4-like_CTE"/>
</dbReference>
<evidence type="ECO:0000256" key="3">
    <source>
        <dbReference type="ARBA" id="ARBA00022801"/>
    </source>
</evidence>
<evidence type="ECO:0000256" key="12">
    <source>
        <dbReference type="SAM" id="MobiDB-lite"/>
    </source>
</evidence>
<comment type="function">
    <text evidence="11">RNA helicase.</text>
</comment>
<comment type="catalytic activity">
    <reaction evidence="9 11">
        <text>ATP + H2O = ADP + phosphate + H(+)</text>
        <dbReference type="Rhea" id="RHEA:13065"/>
        <dbReference type="ChEBI" id="CHEBI:15377"/>
        <dbReference type="ChEBI" id="CHEBI:15378"/>
        <dbReference type="ChEBI" id="CHEBI:30616"/>
        <dbReference type="ChEBI" id="CHEBI:43474"/>
        <dbReference type="ChEBI" id="CHEBI:456216"/>
        <dbReference type="EC" id="3.6.4.13"/>
    </reaction>
</comment>
<feature type="region of interest" description="Disordered" evidence="12">
    <location>
        <begin position="1"/>
        <end position="106"/>
    </location>
</feature>
<evidence type="ECO:0000256" key="7">
    <source>
        <dbReference type="ARBA" id="ARBA00023242"/>
    </source>
</evidence>
<dbReference type="GO" id="GO:0003723">
    <property type="term" value="F:RNA binding"/>
    <property type="evidence" value="ECO:0007669"/>
    <property type="project" value="UniProtKB-UniRule"/>
</dbReference>
<dbReference type="PROSITE" id="PS51194">
    <property type="entry name" value="HELICASE_CTER"/>
    <property type="match status" value="1"/>
</dbReference>
<dbReference type="Pfam" id="PF00270">
    <property type="entry name" value="DEAD"/>
    <property type="match status" value="1"/>
</dbReference>
<feature type="domain" description="Helicase ATP-binding" evidence="13">
    <location>
        <begin position="150"/>
        <end position="325"/>
    </location>
</feature>
<dbReference type="STRING" id="7102.A0A2A4J767"/>
<reference evidence="15" key="1">
    <citation type="submission" date="2017-09" db="EMBL/GenBank/DDBJ databases">
        <title>Contemporary evolution of a Lepidopteran species, Heliothis virescens, in response to modern agricultural practices.</title>
        <authorList>
            <person name="Fritz M.L."/>
            <person name="Deyonke A.M."/>
            <person name="Papanicolaou A."/>
            <person name="Micinski S."/>
            <person name="Westbrook J."/>
            <person name="Gould F."/>
        </authorList>
    </citation>
    <scope>NUCLEOTIDE SEQUENCE [LARGE SCALE GENOMIC DNA]</scope>
    <source>
        <strain evidence="15">HvINT-</strain>
        <tissue evidence="15">Whole body</tissue>
    </source>
</reference>
<feature type="compositionally biased region" description="Acidic residues" evidence="12">
    <location>
        <begin position="79"/>
        <end position="93"/>
    </location>
</feature>
<dbReference type="Gene3D" id="3.40.50.300">
    <property type="entry name" value="P-loop containing nucleotide triphosphate hydrolases"/>
    <property type="match status" value="2"/>
</dbReference>
<dbReference type="CDD" id="cd18787">
    <property type="entry name" value="SF2_C_DEAD"/>
    <property type="match status" value="1"/>
</dbReference>
<comment type="caution">
    <text evidence="15">The sequence shown here is derived from an EMBL/GenBank/DDBJ whole genome shotgun (WGS) entry which is preliminary data.</text>
</comment>
<gene>
    <name evidence="15" type="ORF">B5V51_5954</name>
</gene>
<dbReference type="SMART" id="SM00490">
    <property type="entry name" value="HELICc"/>
    <property type="match status" value="1"/>
</dbReference>
<dbReference type="GO" id="GO:0016887">
    <property type="term" value="F:ATP hydrolysis activity"/>
    <property type="evidence" value="ECO:0007669"/>
    <property type="project" value="RHEA"/>
</dbReference>
<dbReference type="EC" id="3.6.4.13" evidence="11"/>
<dbReference type="InterPro" id="IPR044773">
    <property type="entry name" value="DDX18/Has1_DEADc"/>
</dbReference>
<evidence type="ECO:0000256" key="5">
    <source>
        <dbReference type="ARBA" id="ARBA00022840"/>
    </source>
</evidence>
<dbReference type="Pfam" id="PF13959">
    <property type="entry name" value="CTE_SPB4"/>
    <property type="match status" value="1"/>
</dbReference>
<dbReference type="AlphaFoldDB" id="A0A2A4J767"/>
<dbReference type="SUPFAM" id="SSF52540">
    <property type="entry name" value="P-loop containing nucleoside triphosphate hydrolases"/>
    <property type="match status" value="1"/>
</dbReference>
<sequence length="613" mass="69147">MPTPDKILMRKIKKREKKKLKLINKKTNGVSEDNAEAENKTEIEVKKRPREDSENAAPKKKKKKVKEEKPEPVPVKEESESEGSDSDGDEDNSAENNTNTESQLPGSSLCLGILSDQKFSALEGKVCESTLMGIKDMGFTTMTEIQAKAIPPLLEGRDLVGAARTGSGKTLAFLIPAIDLIYKLKFKPRNGTGVIVLSPTRELAMQTFGVLMELMKYHHHTYGLVMGGANRSTEAQKLSKGINILVATPGRLLDHLQNTPDFLYKNLQCLVIDEADRILEIGFEEEVKQIIKLLPKRRQTMLFSATQTKKTEALTALAVKHEPIYVGVDDHREQATVDSLEQGYIVCPSEKRMMVLFTFLKKNRKKKVMVFFSTCMSVKYHHELFNYIDLPVMSIHGKQQQTKRTTTFFQFCNAESGILLCTDVAARGLDIPAVDWIVQYDPPDDPKEYIHRVGRTARGLGTSGHALLFLRPEELGFLRFLKQSRVTLNEFEFSWNKIADIQLQLEKLISRNYFLNQSAKEAFKSYLRAYDSHHLKTIFDIDTIDMAKVSKSFGFTVPPAVELKVANKGPPQKRKGGGGYGYFKSLNAPTNFKQKAEKTKIYRQKGNNRKSVG</sequence>
<dbReference type="GO" id="GO:0005730">
    <property type="term" value="C:nucleolus"/>
    <property type="evidence" value="ECO:0007669"/>
    <property type="project" value="UniProtKB-SubCell"/>
</dbReference>
<dbReference type="GO" id="GO:0003724">
    <property type="term" value="F:RNA helicase activity"/>
    <property type="evidence" value="ECO:0007669"/>
    <property type="project" value="UniProtKB-EC"/>
</dbReference>
<accession>A0A2A4J767</accession>
<evidence type="ECO:0000256" key="4">
    <source>
        <dbReference type="ARBA" id="ARBA00022806"/>
    </source>
</evidence>
<evidence type="ECO:0000259" key="13">
    <source>
        <dbReference type="PROSITE" id="PS51192"/>
    </source>
</evidence>
<feature type="compositionally biased region" description="Basic and acidic residues" evidence="12">
    <location>
        <begin position="65"/>
        <end position="78"/>
    </location>
</feature>
<organism evidence="15">
    <name type="scientific">Heliothis virescens</name>
    <name type="common">Tobacco budworm moth</name>
    <dbReference type="NCBI Taxonomy" id="7102"/>
    <lineage>
        <taxon>Eukaryota</taxon>
        <taxon>Metazoa</taxon>
        <taxon>Ecdysozoa</taxon>
        <taxon>Arthropoda</taxon>
        <taxon>Hexapoda</taxon>
        <taxon>Insecta</taxon>
        <taxon>Pterygota</taxon>
        <taxon>Neoptera</taxon>
        <taxon>Endopterygota</taxon>
        <taxon>Lepidoptera</taxon>
        <taxon>Glossata</taxon>
        <taxon>Ditrysia</taxon>
        <taxon>Noctuoidea</taxon>
        <taxon>Noctuidae</taxon>
        <taxon>Heliothinae</taxon>
        <taxon>Heliothis</taxon>
    </lineage>
</organism>
<evidence type="ECO:0000256" key="8">
    <source>
        <dbReference type="ARBA" id="ARBA00024357"/>
    </source>
</evidence>
<dbReference type="SMART" id="SM00487">
    <property type="entry name" value="DEXDc"/>
    <property type="match status" value="1"/>
</dbReference>
<evidence type="ECO:0000256" key="11">
    <source>
        <dbReference type="RuleBase" id="RU365068"/>
    </source>
</evidence>
<dbReference type="InterPro" id="IPR000629">
    <property type="entry name" value="RNA-helicase_DEAD-box_CS"/>
</dbReference>
<keyword evidence="7" id="KW-0539">Nucleus</keyword>
<dbReference type="PANTHER" id="PTHR24031">
    <property type="entry name" value="RNA HELICASE"/>
    <property type="match status" value="1"/>
</dbReference>
<dbReference type="InterPro" id="IPR014001">
    <property type="entry name" value="Helicase_ATP-bd"/>
</dbReference>
<keyword evidence="3 10" id="KW-0378">Hydrolase</keyword>